<evidence type="ECO:0000313" key="5">
    <source>
        <dbReference type="Proteomes" id="UP000537775"/>
    </source>
</evidence>
<comment type="caution">
    <text evidence="4">The sequence shown here is derived from an EMBL/GenBank/DDBJ whole genome shotgun (WGS) entry which is preliminary data.</text>
</comment>
<protein>
    <submittedName>
        <fullName evidence="4">Flavin reductase (DIM6/NTAB) family NADH-FMN oxidoreductase RutF</fullName>
    </submittedName>
</protein>
<dbReference type="GO" id="GO:0042602">
    <property type="term" value="F:riboflavin reductase (NADPH) activity"/>
    <property type="evidence" value="ECO:0007669"/>
    <property type="project" value="TreeGrafter"/>
</dbReference>
<dbReference type="EMBL" id="JACHML010000001">
    <property type="protein sequence ID" value="MBB6390662.1"/>
    <property type="molecule type" value="Genomic_DNA"/>
</dbReference>
<accession>A0A7X0KU07</accession>
<evidence type="ECO:0000256" key="1">
    <source>
        <dbReference type="ARBA" id="ARBA00008898"/>
    </source>
</evidence>
<dbReference type="RefSeq" id="WP_246413862.1">
    <property type="nucleotide sequence ID" value="NZ_BAAAJR010000003.1"/>
</dbReference>
<dbReference type="PANTHER" id="PTHR30466">
    <property type="entry name" value="FLAVIN REDUCTASE"/>
    <property type="match status" value="1"/>
</dbReference>
<proteinExistence type="inferred from homology"/>
<keyword evidence="2" id="KW-0560">Oxidoreductase</keyword>
<dbReference type="InterPro" id="IPR012349">
    <property type="entry name" value="Split_barrel_FMN-bd"/>
</dbReference>
<dbReference type="AlphaFoldDB" id="A0A7X0KU07"/>
<sequence>MIPCAPGLAETGFPAAWEDAMTTQVDEAHFRDTLGRFASGITIVTATDGAGPVGFTCQSFSSVSLDPPLVSFSVMASSTSYPRIRETGGFAVNVLSEGQRHVSAQFARRGADKWAGIDWTPSSVGNPLLDDALMWVDCELWAEHEAGDHVIVIGRVTRLDRAEGLRPLLYYRGGYRSIDADADE</sequence>
<comment type="similarity">
    <text evidence="1">Belongs to the non-flavoprotein flavin reductase family.</text>
</comment>
<dbReference type="PANTHER" id="PTHR30466:SF11">
    <property type="entry name" value="FLAVIN-DEPENDENT MONOOXYGENASE, REDUCTASE SUBUNIT HSAB"/>
    <property type="match status" value="1"/>
</dbReference>
<evidence type="ECO:0000313" key="4">
    <source>
        <dbReference type="EMBL" id="MBB6390662.1"/>
    </source>
</evidence>
<dbReference type="Pfam" id="PF01613">
    <property type="entry name" value="Flavin_Reduct"/>
    <property type="match status" value="1"/>
</dbReference>
<name>A0A7X0KU07_9MICO</name>
<reference evidence="4 5" key="1">
    <citation type="submission" date="2020-08" db="EMBL/GenBank/DDBJ databases">
        <title>Sequencing the genomes of 1000 actinobacteria strains.</title>
        <authorList>
            <person name="Klenk H.-P."/>
        </authorList>
    </citation>
    <scope>NUCLEOTIDE SEQUENCE [LARGE SCALE GENOMIC DNA]</scope>
    <source>
        <strain evidence="4 5">DSM 12511</strain>
    </source>
</reference>
<feature type="domain" description="Flavin reductase like" evidence="3">
    <location>
        <begin position="34"/>
        <end position="177"/>
    </location>
</feature>
<dbReference type="Proteomes" id="UP000537775">
    <property type="component" value="Unassembled WGS sequence"/>
</dbReference>
<dbReference type="Gene3D" id="2.30.110.10">
    <property type="entry name" value="Electron Transport, Fmn-binding Protein, Chain A"/>
    <property type="match status" value="1"/>
</dbReference>
<gene>
    <name evidence="4" type="ORF">HD594_000975</name>
</gene>
<dbReference type="SMART" id="SM00903">
    <property type="entry name" value="Flavin_Reduct"/>
    <property type="match status" value="1"/>
</dbReference>
<evidence type="ECO:0000256" key="2">
    <source>
        <dbReference type="ARBA" id="ARBA00023002"/>
    </source>
</evidence>
<evidence type="ECO:0000259" key="3">
    <source>
        <dbReference type="SMART" id="SM00903"/>
    </source>
</evidence>
<dbReference type="SUPFAM" id="SSF50475">
    <property type="entry name" value="FMN-binding split barrel"/>
    <property type="match status" value="1"/>
</dbReference>
<dbReference type="InterPro" id="IPR050268">
    <property type="entry name" value="NADH-dep_flavin_reductase"/>
</dbReference>
<dbReference type="InterPro" id="IPR002563">
    <property type="entry name" value="Flavin_Rdtase-like_dom"/>
</dbReference>
<organism evidence="4 5">
    <name type="scientific">Microbacterium thalassium</name>
    <dbReference type="NCBI Taxonomy" id="362649"/>
    <lineage>
        <taxon>Bacteria</taxon>
        <taxon>Bacillati</taxon>
        <taxon>Actinomycetota</taxon>
        <taxon>Actinomycetes</taxon>
        <taxon>Micrococcales</taxon>
        <taxon>Microbacteriaceae</taxon>
        <taxon>Microbacterium</taxon>
    </lineage>
</organism>
<dbReference type="GO" id="GO:0010181">
    <property type="term" value="F:FMN binding"/>
    <property type="evidence" value="ECO:0007669"/>
    <property type="project" value="InterPro"/>
</dbReference>
<keyword evidence="5" id="KW-1185">Reference proteome</keyword>